<dbReference type="CTD" id="40763"/>
<evidence type="ECO:0000313" key="2">
    <source>
        <dbReference type="Proteomes" id="UP000069272"/>
    </source>
</evidence>
<dbReference type="GO" id="GO:0016020">
    <property type="term" value="C:membrane"/>
    <property type="evidence" value="ECO:0007669"/>
    <property type="project" value="TreeGrafter"/>
</dbReference>
<dbReference type="Pfam" id="PF07898">
    <property type="entry name" value="DUF1676"/>
    <property type="match status" value="1"/>
</dbReference>
<dbReference type="VEuPathDB" id="VectorBase:AALB002154"/>
<name>A0A182F6Q0_ANOAL</name>
<reference evidence="1 2" key="1">
    <citation type="journal article" date="2017" name="G3 (Bethesda)">
        <title>The Physical Genome Mapping of Anopheles albimanus Corrected Scaffold Misassemblies and Identified Interarm Rearrangements in Genus Anopheles.</title>
        <authorList>
            <person name="Artemov G.N."/>
            <person name="Peery A.N."/>
            <person name="Jiang X."/>
            <person name="Tu Z."/>
            <person name="Stegniy V.N."/>
            <person name="Sharakhova M.V."/>
            <person name="Sharakhov I.V."/>
        </authorList>
    </citation>
    <scope>NUCLEOTIDE SEQUENCE [LARGE SCALE GENOMIC DNA]</scope>
    <source>
        <strain evidence="1 2">ALBI9_A</strain>
    </source>
</reference>
<dbReference type="PANTHER" id="PTHR21879:SF1">
    <property type="entry name" value="FI01546P"/>
    <property type="match status" value="1"/>
</dbReference>
<accession>A0A182F6Q0</accession>
<dbReference type="AlphaFoldDB" id="A0A182F6Q0"/>
<organism evidence="1 2">
    <name type="scientific">Anopheles albimanus</name>
    <name type="common">New world malaria mosquito</name>
    <dbReference type="NCBI Taxonomy" id="7167"/>
    <lineage>
        <taxon>Eukaryota</taxon>
        <taxon>Metazoa</taxon>
        <taxon>Ecdysozoa</taxon>
        <taxon>Arthropoda</taxon>
        <taxon>Hexapoda</taxon>
        <taxon>Insecta</taxon>
        <taxon>Pterygota</taxon>
        <taxon>Neoptera</taxon>
        <taxon>Endopterygota</taxon>
        <taxon>Diptera</taxon>
        <taxon>Nematocera</taxon>
        <taxon>Culicoidea</taxon>
        <taxon>Culicidae</taxon>
        <taxon>Anophelinae</taxon>
        <taxon>Anopheles</taxon>
    </lineage>
</organism>
<dbReference type="InterPro" id="IPR012464">
    <property type="entry name" value="DUF1676"/>
</dbReference>
<dbReference type="PANTHER" id="PTHR21879">
    <property type="entry name" value="FI03362P-RELATED-RELATED"/>
    <property type="match status" value="1"/>
</dbReference>
<sequence>MKQFLVLFAVLAVAVAAPPTEADGILTSALKFVRDCGEKSIVLCAKERALNLDLNQNFQIVDGITVKQSEDAESAPKGRSLNDIALPADPEAREAEIDGLLVERAARFLETHTLEFKVPKDSIEDMQRSLDEARGKKKKVKKLLLPLLLLLKLKAAALLPLALGALALIAFKALIVGKIALILSAIIALKKLFDKKGDQSYEVVAHPHYSHSTSYDDHHGYARSLDAQNLAYAAHAQ</sequence>
<keyword evidence="2" id="KW-1185">Reference proteome</keyword>
<evidence type="ECO:0000313" key="1">
    <source>
        <dbReference type="EnsemblMetazoa" id="AALB002154-PA"/>
    </source>
</evidence>
<dbReference type="Proteomes" id="UP000069272">
    <property type="component" value="Chromosome 2R"/>
</dbReference>
<protein>
    <submittedName>
        <fullName evidence="1">Protein osiris 9</fullName>
    </submittedName>
</protein>
<dbReference type="STRING" id="7167.A0A182F6Q0"/>
<dbReference type="EnsemblMetazoa" id="AALB002154-RA">
    <property type="protein sequence ID" value="AALB002154-PA"/>
    <property type="gene ID" value="AALB002154"/>
</dbReference>
<dbReference type="RefSeq" id="XP_035776714.1">
    <property type="nucleotide sequence ID" value="XM_035920821.1"/>
</dbReference>
<dbReference type="GeneID" id="118458406"/>
<reference evidence="1" key="2">
    <citation type="submission" date="2022-08" db="UniProtKB">
        <authorList>
            <consortium name="EnsemblMetazoa"/>
        </authorList>
    </citation>
    <scope>IDENTIFICATION</scope>
    <source>
        <strain evidence="1">STECLA/ALBI9_A</strain>
    </source>
</reference>
<dbReference type="KEGG" id="aali:118458406"/>
<dbReference type="OrthoDB" id="8194491at2759"/>
<proteinExistence type="predicted"/>
<dbReference type="VEuPathDB" id="VectorBase:AALB20_033813"/>